<evidence type="ECO:0000256" key="3">
    <source>
        <dbReference type="SAM" id="SignalP"/>
    </source>
</evidence>
<feature type="chain" id="PRO_5032698752" description="Glycoside hydrolase family 38 central domain-containing protein" evidence="3">
    <location>
        <begin position="27"/>
        <end position="453"/>
    </location>
</feature>
<sequence>MDSLTPSSLLHLVIFFFAASWYPVKSEYIAYNTTAGIVPGKINVHLVPHSHDDVGWLKTVDQYYVGSNNSIQCKFRCRSVRAERVDSVVSALLEDKNRKFFYVEQAFFQRWWRQQSNAIKKIVKRLISSAQLELINGGMCMHDEAAAHYIDMIDQTTLGHLFIKQEFGLIPRIGWQIDPFGHSAVQAYLLSAQVGFDALYFARIDYQDREERKDLKNLEIFWWGSKTFGSSADIFAGIFPVNYEPPPGGFYFEVNSDSPVVQANITRTNHIMFTMGTDFMYQYANSWYREMDKFIHYVNQDGRVNALYSTPSIYTDAKYLENEVWPLKVDDFFPYADGPNRYWTGYFSSRPAFKRYVRVLSAYYVAARQLEFFNGRNNSGPTTDSLGDALAIAQHHDAVSGTEKQHVANDYAKRLSMGYAETEKVVSLSLGCLAGQFSNSTCYNPAMNFEQVY</sequence>
<proteinExistence type="predicted"/>
<dbReference type="GO" id="GO:0006013">
    <property type="term" value="P:mannose metabolic process"/>
    <property type="evidence" value="ECO:0007669"/>
    <property type="project" value="InterPro"/>
</dbReference>
<dbReference type="EMBL" id="JADCNL010000011">
    <property type="protein sequence ID" value="KAG0461323.1"/>
    <property type="molecule type" value="Genomic_DNA"/>
</dbReference>
<evidence type="ECO:0000256" key="2">
    <source>
        <dbReference type="ARBA" id="ARBA00023295"/>
    </source>
</evidence>
<dbReference type="SUPFAM" id="SSF88713">
    <property type="entry name" value="Glycoside hydrolase/deacetylase"/>
    <property type="match status" value="1"/>
</dbReference>
<feature type="domain" description="Glycoside hydrolase family 38 central" evidence="4">
    <location>
        <begin position="341"/>
        <end position="415"/>
    </location>
</feature>
<dbReference type="SMART" id="SM00872">
    <property type="entry name" value="Alpha-mann_mid"/>
    <property type="match status" value="1"/>
</dbReference>
<dbReference type="Pfam" id="PF09261">
    <property type="entry name" value="Alpha-mann_mid"/>
    <property type="match status" value="1"/>
</dbReference>
<name>A0A835PYH6_VANPL</name>
<dbReference type="InterPro" id="IPR015341">
    <property type="entry name" value="Glyco_hydro_38_cen"/>
</dbReference>
<dbReference type="InterPro" id="IPR028995">
    <property type="entry name" value="Glyco_hydro_57/38_cen_sf"/>
</dbReference>
<accession>A0A835PYH6</accession>
<dbReference type="InterPro" id="IPR000602">
    <property type="entry name" value="Glyco_hydro_38_N"/>
</dbReference>
<dbReference type="FunFam" id="1.20.1270.50:FF:000003">
    <property type="entry name" value="Alpha-mannosidase"/>
    <property type="match status" value="1"/>
</dbReference>
<dbReference type="CDD" id="cd10810">
    <property type="entry name" value="GH38N_AMII_LAM_like"/>
    <property type="match status" value="1"/>
</dbReference>
<feature type="signal peptide" evidence="3">
    <location>
        <begin position="1"/>
        <end position="26"/>
    </location>
</feature>
<reference evidence="5 6" key="1">
    <citation type="journal article" date="2020" name="Nat. Food">
        <title>A phased Vanilla planifolia genome enables genetic improvement of flavour and production.</title>
        <authorList>
            <person name="Hasing T."/>
            <person name="Tang H."/>
            <person name="Brym M."/>
            <person name="Khazi F."/>
            <person name="Huang T."/>
            <person name="Chambers A.H."/>
        </authorList>
    </citation>
    <scope>NUCLEOTIDE SEQUENCE [LARGE SCALE GENOMIC DNA]</scope>
    <source>
        <tissue evidence="5">Leaf</tissue>
    </source>
</reference>
<dbReference type="PANTHER" id="PTHR11607">
    <property type="entry name" value="ALPHA-MANNOSIDASE"/>
    <property type="match status" value="1"/>
</dbReference>
<organism evidence="5 6">
    <name type="scientific">Vanilla planifolia</name>
    <name type="common">Vanilla</name>
    <dbReference type="NCBI Taxonomy" id="51239"/>
    <lineage>
        <taxon>Eukaryota</taxon>
        <taxon>Viridiplantae</taxon>
        <taxon>Streptophyta</taxon>
        <taxon>Embryophyta</taxon>
        <taxon>Tracheophyta</taxon>
        <taxon>Spermatophyta</taxon>
        <taxon>Magnoliopsida</taxon>
        <taxon>Liliopsida</taxon>
        <taxon>Asparagales</taxon>
        <taxon>Orchidaceae</taxon>
        <taxon>Vanilloideae</taxon>
        <taxon>Vanilleae</taxon>
        <taxon>Vanilla</taxon>
    </lineage>
</organism>
<gene>
    <name evidence="5" type="ORF">HPP92_021620</name>
</gene>
<dbReference type="InterPro" id="IPR011330">
    <property type="entry name" value="Glyco_hydro/deAcase_b/a-brl"/>
</dbReference>
<dbReference type="Pfam" id="PF01074">
    <property type="entry name" value="Glyco_hydro_38N"/>
    <property type="match status" value="1"/>
</dbReference>
<dbReference type="SUPFAM" id="SSF88688">
    <property type="entry name" value="Families 57/38 glycoside transferase middle domain"/>
    <property type="match status" value="1"/>
</dbReference>
<dbReference type="AlphaFoldDB" id="A0A835PYH6"/>
<comment type="caution">
    <text evidence="5">The sequence shown here is derived from an EMBL/GenBank/DDBJ whole genome shotgun (WGS) entry which is preliminary data.</text>
</comment>
<dbReference type="PANTHER" id="PTHR11607:SF3">
    <property type="entry name" value="LYSOSOMAL ALPHA-MANNOSIDASE"/>
    <property type="match status" value="1"/>
</dbReference>
<keyword evidence="2" id="KW-0326">Glycosidase</keyword>
<dbReference type="InterPro" id="IPR050843">
    <property type="entry name" value="Glycosyl_Hydrlase_38"/>
</dbReference>
<dbReference type="InterPro" id="IPR037094">
    <property type="entry name" value="Glyco_hydro_38_cen_sf"/>
</dbReference>
<dbReference type="InterPro" id="IPR027291">
    <property type="entry name" value="Glyco_hydro_38_N_sf"/>
</dbReference>
<dbReference type="Gene3D" id="3.20.110.10">
    <property type="entry name" value="Glycoside hydrolase 38, N terminal domain"/>
    <property type="match status" value="2"/>
</dbReference>
<dbReference type="FunFam" id="1.20.1270.50:FF:000002">
    <property type="entry name" value="Alpha-mannosidase"/>
    <property type="match status" value="1"/>
</dbReference>
<keyword evidence="6" id="KW-1185">Reference proteome</keyword>
<keyword evidence="3" id="KW-0732">Signal</keyword>
<evidence type="ECO:0000259" key="4">
    <source>
        <dbReference type="SMART" id="SM00872"/>
    </source>
</evidence>
<evidence type="ECO:0000256" key="1">
    <source>
        <dbReference type="ARBA" id="ARBA00022801"/>
    </source>
</evidence>
<dbReference type="Proteomes" id="UP000636800">
    <property type="component" value="Chromosome 11"/>
</dbReference>
<dbReference type="Gene3D" id="1.20.1270.50">
    <property type="entry name" value="Glycoside hydrolase family 38, central domain"/>
    <property type="match status" value="2"/>
</dbReference>
<dbReference type="OrthoDB" id="2018673at2759"/>
<dbReference type="GO" id="GO:0004559">
    <property type="term" value="F:alpha-mannosidase activity"/>
    <property type="evidence" value="ECO:0007669"/>
    <property type="project" value="InterPro"/>
</dbReference>
<protein>
    <recommendedName>
        <fullName evidence="4">Glycoside hydrolase family 38 central domain-containing protein</fullName>
    </recommendedName>
</protein>
<evidence type="ECO:0000313" key="5">
    <source>
        <dbReference type="EMBL" id="KAG0461323.1"/>
    </source>
</evidence>
<keyword evidence="1" id="KW-0378">Hydrolase</keyword>
<evidence type="ECO:0000313" key="6">
    <source>
        <dbReference type="Proteomes" id="UP000636800"/>
    </source>
</evidence>